<protein>
    <recommendedName>
        <fullName evidence="2">HAT C-terminal dimerisation domain-containing protein</fullName>
    </recommendedName>
</protein>
<dbReference type="PANTHER" id="PTHR47611">
    <property type="entry name" value="HAT DIMERISATION DOMAIN, C-TERMINAL"/>
    <property type="match status" value="1"/>
</dbReference>
<dbReference type="EMBL" id="CAJNOW010005657">
    <property type="protein sequence ID" value="CAF1456286.1"/>
    <property type="molecule type" value="Genomic_DNA"/>
</dbReference>
<feature type="region of interest" description="Disordered" evidence="1">
    <location>
        <begin position="157"/>
        <end position="197"/>
    </location>
</feature>
<dbReference type="Proteomes" id="UP000663834">
    <property type="component" value="Unassembled WGS sequence"/>
</dbReference>
<dbReference type="GO" id="GO:0046983">
    <property type="term" value="F:protein dimerization activity"/>
    <property type="evidence" value="ECO:0007669"/>
    <property type="project" value="InterPro"/>
</dbReference>
<evidence type="ECO:0000259" key="2">
    <source>
        <dbReference type="Pfam" id="PF05699"/>
    </source>
</evidence>
<dbReference type="Pfam" id="PF05699">
    <property type="entry name" value="Dimer_Tnp_hAT"/>
    <property type="match status" value="1"/>
</dbReference>
<organism evidence="3 4">
    <name type="scientific">Rotaria magnacalcarata</name>
    <dbReference type="NCBI Taxonomy" id="392030"/>
    <lineage>
        <taxon>Eukaryota</taxon>
        <taxon>Metazoa</taxon>
        <taxon>Spiralia</taxon>
        <taxon>Gnathifera</taxon>
        <taxon>Rotifera</taxon>
        <taxon>Eurotatoria</taxon>
        <taxon>Bdelloidea</taxon>
        <taxon>Philodinida</taxon>
        <taxon>Philodinidae</taxon>
        <taxon>Rotaria</taxon>
    </lineage>
</organism>
<dbReference type="InterPro" id="IPR012337">
    <property type="entry name" value="RNaseH-like_sf"/>
</dbReference>
<proteinExistence type="predicted"/>
<evidence type="ECO:0000313" key="4">
    <source>
        <dbReference type="Proteomes" id="UP000663834"/>
    </source>
</evidence>
<evidence type="ECO:0000313" key="3">
    <source>
        <dbReference type="EMBL" id="CAF1456286.1"/>
    </source>
</evidence>
<gene>
    <name evidence="3" type="ORF">KQP761_LOCUS12264</name>
</gene>
<comment type="caution">
    <text evidence="3">The sequence shown here is derived from an EMBL/GenBank/DDBJ whole genome shotgun (WGS) entry which is preliminary data.</text>
</comment>
<dbReference type="OrthoDB" id="1607513at2759"/>
<sequence>MKLQIDTLSDPLVIQSVLSTITHNKQNNKMRKTTHSINTLDEIFDVPHNEDNTQQQPLDRIEFDRYLQDETGIDNNTNILTYWHLNKSTYPNLAPIAKRILAIPATNTTIERLFPNSGNIITDLRTQLDTKKLVSAAPMGLECGTHIYCSLCKKRNHSLTSTDSTPIPTQNREIKLTTGSPELHKETADENDDDEQS</sequence>
<accession>A0A815PYU8</accession>
<dbReference type="AlphaFoldDB" id="A0A815PYU8"/>
<dbReference type="InterPro" id="IPR008906">
    <property type="entry name" value="HATC_C_dom"/>
</dbReference>
<dbReference type="SUPFAM" id="SSF53098">
    <property type="entry name" value="Ribonuclease H-like"/>
    <property type="match status" value="1"/>
</dbReference>
<feature type="compositionally biased region" description="Polar residues" evidence="1">
    <location>
        <begin position="158"/>
        <end position="171"/>
    </location>
</feature>
<name>A0A815PYU8_9BILA</name>
<reference evidence="3" key="1">
    <citation type="submission" date="2021-02" db="EMBL/GenBank/DDBJ databases">
        <authorList>
            <person name="Nowell W R."/>
        </authorList>
    </citation>
    <scope>NUCLEOTIDE SEQUENCE</scope>
</reference>
<evidence type="ECO:0000256" key="1">
    <source>
        <dbReference type="SAM" id="MobiDB-lite"/>
    </source>
</evidence>
<feature type="domain" description="HAT C-terminal dimerisation" evidence="2">
    <location>
        <begin position="62"/>
        <end position="131"/>
    </location>
</feature>
<dbReference type="PANTHER" id="PTHR47611:SF1">
    <property type="entry name" value="CCHC-TYPE DOMAIN-CONTAINING PROTEIN"/>
    <property type="match status" value="1"/>
</dbReference>